<organism evidence="3 4">
    <name type="scientific">Pseudoalteromonas phenolica</name>
    <dbReference type="NCBI Taxonomy" id="161398"/>
    <lineage>
        <taxon>Bacteria</taxon>
        <taxon>Pseudomonadati</taxon>
        <taxon>Pseudomonadota</taxon>
        <taxon>Gammaproteobacteria</taxon>
        <taxon>Alteromonadales</taxon>
        <taxon>Pseudoalteromonadaceae</taxon>
        <taxon>Pseudoalteromonas</taxon>
    </lineage>
</organism>
<feature type="region of interest" description="Disordered" evidence="1">
    <location>
        <begin position="14"/>
        <end position="35"/>
    </location>
</feature>
<dbReference type="Pfam" id="PF07715">
    <property type="entry name" value="Plug"/>
    <property type="match status" value="1"/>
</dbReference>
<name>A0A5S3YNI9_9GAMM</name>
<proteinExistence type="predicted"/>
<feature type="compositionally biased region" description="Polar residues" evidence="1">
    <location>
        <begin position="15"/>
        <end position="32"/>
    </location>
</feature>
<dbReference type="PANTHER" id="PTHR47234:SF2">
    <property type="entry name" value="TONB-DEPENDENT RECEPTOR"/>
    <property type="match status" value="1"/>
</dbReference>
<dbReference type="RefSeq" id="WP_138569301.1">
    <property type="nucleotide sequence ID" value="NZ_PNCM01000165.1"/>
</dbReference>
<dbReference type="AlphaFoldDB" id="A0A5S3YNI9"/>
<evidence type="ECO:0000313" key="3">
    <source>
        <dbReference type="EMBL" id="TMP77047.1"/>
    </source>
</evidence>
<dbReference type="InterPro" id="IPR037066">
    <property type="entry name" value="Plug_dom_sf"/>
</dbReference>
<feature type="domain" description="TonB-dependent receptor plug" evidence="2">
    <location>
        <begin position="2"/>
        <end position="70"/>
    </location>
</feature>
<comment type="caution">
    <text evidence="3">The sequence shown here is derived from an EMBL/GenBank/DDBJ whole genome shotgun (WGS) entry which is preliminary data.</text>
</comment>
<reference evidence="3 4" key="1">
    <citation type="submission" date="2017-12" db="EMBL/GenBank/DDBJ databases">
        <authorList>
            <person name="Paulsen S."/>
            <person name="Gram L.K."/>
        </authorList>
    </citation>
    <scope>NUCLEOTIDE SEQUENCE [LARGE SCALE GENOMIC DNA]</scope>
    <source>
        <strain evidence="3 4">S1189</strain>
    </source>
</reference>
<dbReference type="InterPro" id="IPR012910">
    <property type="entry name" value="Plug_dom"/>
</dbReference>
<dbReference type="Proteomes" id="UP000307362">
    <property type="component" value="Unassembled WGS sequence"/>
</dbReference>
<dbReference type="SUPFAM" id="SSF56935">
    <property type="entry name" value="Porins"/>
    <property type="match status" value="1"/>
</dbReference>
<feature type="non-terminal residue" evidence="3">
    <location>
        <position position="71"/>
    </location>
</feature>
<gene>
    <name evidence="3" type="ORF">CWB73_20860</name>
</gene>
<dbReference type="EMBL" id="PNCM01000165">
    <property type="protein sequence ID" value="TMP77047.1"/>
    <property type="molecule type" value="Genomic_DNA"/>
</dbReference>
<sequence>EALGDMGISNVGEFVQSNPVMSGSPATTTRNNGGSGGVFVELRGLGSERTLVLINGRKPVSSDFQNIPAAM</sequence>
<evidence type="ECO:0000313" key="4">
    <source>
        <dbReference type="Proteomes" id="UP000307362"/>
    </source>
</evidence>
<evidence type="ECO:0000256" key="1">
    <source>
        <dbReference type="SAM" id="MobiDB-lite"/>
    </source>
</evidence>
<reference evidence="4" key="2">
    <citation type="submission" date="2019-06" db="EMBL/GenBank/DDBJ databases">
        <title>Co-occurence of chitin degradation, pigmentation and bioactivity in marine Pseudoalteromonas.</title>
        <authorList>
            <person name="Sonnenschein E.C."/>
            <person name="Bech P.K."/>
        </authorList>
    </citation>
    <scope>NUCLEOTIDE SEQUENCE [LARGE SCALE GENOMIC DNA]</scope>
    <source>
        <strain evidence="4">S1189</strain>
    </source>
</reference>
<accession>A0A5S3YNI9</accession>
<feature type="non-terminal residue" evidence="3">
    <location>
        <position position="1"/>
    </location>
</feature>
<dbReference type="PANTHER" id="PTHR47234">
    <property type="match status" value="1"/>
</dbReference>
<protein>
    <recommendedName>
        <fullName evidence="2">TonB-dependent receptor plug domain-containing protein</fullName>
    </recommendedName>
</protein>
<evidence type="ECO:0000259" key="2">
    <source>
        <dbReference type="Pfam" id="PF07715"/>
    </source>
</evidence>
<dbReference type="Gene3D" id="2.170.130.10">
    <property type="entry name" value="TonB-dependent receptor, plug domain"/>
    <property type="match status" value="1"/>
</dbReference>
<dbReference type="OrthoDB" id="6206554at2"/>